<name>A0ABM8H105_9MICO</name>
<dbReference type="RefSeq" id="WP_286329605.1">
    <property type="nucleotide sequence ID" value="NZ_AP027734.1"/>
</dbReference>
<dbReference type="EMBL" id="AP027734">
    <property type="protein sequence ID" value="BDZ54428.1"/>
    <property type="molecule type" value="Genomic_DNA"/>
</dbReference>
<proteinExistence type="predicted"/>
<dbReference type="Proteomes" id="UP001321477">
    <property type="component" value="Chromosome"/>
</dbReference>
<evidence type="ECO:0000313" key="2">
    <source>
        <dbReference type="EMBL" id="BDZ54428.1"/>
    </source>
</evidence>
<keyword evidence="1" id="KW-0472">Membrane</keyword>
<evidence type="ECO:0000256" key="1">
    <source>
        <dbReference type="SAM" id="Phobius"/>
    </source>
</evidence>
<gene>
    <name evidence="2" type="ORF">GCM10025870_15010</name>
</gene>
<evidence type="ECO:0000313" key="3">
    <source>
        <dbReference type="Proteomes" id="UP001321477"/>
    </source>
</evidence>
<sequence length="204" mass="21558">MDRIARRHRGRRAGGLGIFLLIGLLPVLYPTGTISGRVPGAVASLTAVGALLAQLQVLHARVDPQVTWPFGPPPSDAQPWWALWLPWLLFGSGVLGGWALCVVRLARARHPLRQQLAWLLVAVVSVLVTAALGDSAVAMALQASALLLLPVAIAVGIVRYRLLDIETAVPRAITAGVMTVAIAGCTSSRPRSPASGSPVRRCRP</sequence>
<organism evidence="2 3">
    <name type="scientific">Agromyces marinus</name>
    <dbReference type="NCBI Taxonomy" id="1389020"/>
    <lineage>
        <taxon>Bacteria</taxon>
        <taxon>Bacillati</taxon>
        <taxon>Actinomycetota</taxon>
        <taxon>Actinomycetes</taxon>
        <taxon>Micrococcales</taxon>
        <taxon>Microbacteriaceae</taxon>
        <taxon>Agromyces</taxon>
    </lineage>
</organism>
<feature type="transmembrane region" description="Helical" evidence="1">
    <location>
        <begin position="12"/>
        <end position="29"/>
    </location>
</feature>
<feature type="transmembrane region" description="Helical" evidence="1">
    <location>
        <begin position="139"/>
        <end position="158"/>
    </location>
</feature>
<protein>
    <submittedName>
        <fullName evidence="2">Uncharacterized protein</fullName>
    </submittedName>
</protein>
<keyword evidence="3" id="KW-1185">Reference proteome</keyword>
<feature type="transmembrane region" description="Helical" evidence="1">
    <location>
        <begin position="115"/>
        <end position="133"/>
    </location>
</feature>
<accession>A0ABM8H105</accession>
<keyword evidence="1" id="KW-0812">Transmembrane</keyword>
<reference evidence="3" key="1">
    <citation type="journal article" date="2019" name="Int. J. Syst. Evol. Microbiol.">
        <title>The Global Catalogue of Microorganisms (GCM) 10K type strain sequencing project: providing services to taxonomists for standard genome sequencing and annotation.</title>
        <authorList>
            <consortium name="The Broad Institute Genomics Platform"/>
            <consortium name="The Broad Institute Genome Sequencing Center for Infectious Disease"/>
            <person name="Wu L."/>
            <person name="Ma J."/>
        </authorList>
    </citation>
    <scope>NUCLEOTIDE SEQUENCE [LARGE SCALE GENOMIC DNA]</scope>
    <source>
        <strain evidence="3">NBRC 109019</strain>
    </source>
</reference>
<feature type="transmembrane region" description="Helical" evidence="1">
    <location>
        <begin position="81"/>
        <end position="103"/>
    </location>
</feature>
<keyword evidence="1" id="KW-1133">Transmembrane helix</keyword>